<keyword evidence="1" id="KW-0547">Nucleotide-binding</keyword>
<dbReference type="EMBL" id="CAFBOZ010000062">
    <property type="protein sequence ID" value="CAB4999941.1"/>
    <property type="molecule type" value="Genomic_DNA"/>
</dbReference>
<dbReference type="SMART" id="SM00490">
    <property type="entry name" value="HELICc"/>
    <property type="match status" value="1"/>
</dbReference>
<dbReference type="InterPro" id="IPR045562">
    <property type="entry name" value="RecG_dom3_C"/>
</dbReference>
<evidence type="ECO:0000256" key="5">
    <source>
        <dbReference type="ARBA" id="ARBA00022840"/>
    </source>
</evidence>
<keyword evidence="3" id="KW-0378">Hydrolase</keyword>
<evidence type="ECO:0000313" key="11">
    <source>
        <dbReference type="EMBL" id="CAB4999941.1"/>
    </source>
</evidence>
<feature type="domain" description="Helicase C-terminal" evidence="10">
    <location>
        <begin position="300"/>
        <end position="465"/>
    </location>
</feature>
<dbReference type="SMART" id="SM00487">
    <property type="entry name" value="DEXDc"/>
    <property type="match status" value="1"/>
</dbReference>
<evidence type="ECO:0000256" key="4">
    <source>
        <dbReference type="ARBA" id="ARBA00022806"/>
    </source>
</evidence>
<name>A0A6J7P401_9ZZZZ</name>
<evidence type="ECO:0000256" key="6">
    <source>
        <dbReference type="ARBA" id="ARBA00023125"/>
    </source>
</evidence>
<dbReference type="PANTHER" id="PTHR47964">
    <property type="entry name" value="ATP-DEPENDENT DNA HELICASE HOMOLOG RECG, CHLOROPLASTIC"/>
    <property type="match status" value="1"/>
</dbReference>
<evidence type="ECO:0000259" key="10">
    <source>
        <dbReference type="PROSITE" id="PS51194"/>
    </source>
</evidence>
<dbReference type="Pfam" id="PF00271">
    <property type="entry name" value="Helicase_C"/>
    <property type="match status" value="1"/>
</dbReference>
<sequence length="533" mass="55639">MKKGRERLRWDEAFVLQVVLAQRRLEARALPATPRRGQSGGLLAAFDARLPFELTAGQLAVGAELAADLAEPHPMHRLLQGEVGSGKTVCALRAMLAVVDAGGQAALLAPTEVLASQHARSIRALLGPLAAGGQLGGSSDGTRVALLTGSLGAKARREALLDAASGAAGIVVGTHALLQERVQFADLGLVVVDEQHRFGVEQRAALASKSGEGTRPHVLVMTATPIPRTVAMTVFGDLEVSTLAELPQGRSPIATHVVAPLEQPAHLSRAWARIREEVSHGQQAYVVCPRIGDGAQVEADSDEENPEVEGGPRAPDSEGADEARRPPLAVLDLAPLLEGGPLAGLRVGVLHGRLPADDKDDVMRRFAAGVAQPDAIDVLVATTVIEVGVDVPNATVMVVMDADRFGVSQLHQLRGRVGRGSAPGLCLLVTESPAGSPARERLLAVAGSTDGFELSRIDLQARREGDVLGATQSGRRSSLRLLSVLRDEDVIVAARDAAGEVVAADPTLANHAALAQAVAALVDDEQADFLEKS</sequence>
<keyword evidence="4" id="KW-0347">Helicase</keyword>
<dbReference type="Pfam" id="PF00270">
    <property type="entry name" value="DEAD"/>
    <property type="match status" value="1"/>
</dbReference>
<proteinExistence type="predicted"/>
<evidence type="ECO:0000256" key="1">
    <source>
        <dbReference type="ARBA" id="ARBA00022741"/>
    </source>
</evidence>
<dbReference type="InterPro" id="IPR011545">
    <property type="entry name" value="DEAD/DEAH_box_helicase_dom"/>
</dbReference>
<dbReference type="GO" id="GO:0016787">
    <property type="term" value="F:hydrolase activity"/>
    <property type="evidence" value="ECO:0007669"/>
    <property type="project" value="UniProtKB-KW"/>
</dbReference>
<evidence type="ECO:0000259" key="9">
    <source>
        <dbReference type="PROSITE" id="PS51192"/>
    </source>
</evidence>
<dbReference type="PANTHER" id="PTHR47964:SF1">
    <property type="entry name" value="ATP-DEPENDENT DNA HELICASE HOMOLOG RECG, CHLOROPLASTIC"/>
    <property type="match status" value="1"/>
</dbReference>
<dbReference type="SUPFAM" id="SSF52540">
    <property type="entry name" value="P-loop containing nucleoside triphosphate hydrolases"/>
    <property type="match status" value="2"/>
</dbReference>
<dbReference type="InterPro" id="IPR014001">
    <property type="entry name" value="Helicase_ATP-bd"/>
</dbReference>
<gene>
    <name evidence="11" type="ORF">UFOPK3992_00570</name>
</gene>
<keyword evidence="7" id="KW-0234">DNA repair</keyword>
<evidence type="ECO:0000256" key="7">
    <source>
        <dbReference type="ARBA" id="ARBA00023204"/>
    </source>
</evidence>
<dbReference type="Gene3D" id="3.40.50.300">
    <property type="entry name" value="P-loop containing nucleotide triphosphate hydrolases"/>
    <property type="match status" value="2"/>
</dbReference>
<evidence type="ECO:0000256" key="2">
    <source>
        <dbReference type="ARBA" id="ARBA00022763"/>
    </source>
</evidence>
<dbReference type="GO" id="GO:0005524">
    <property type="term" value="F:ATP binding"/>
    <property type="evidence" value="ECO:0007669"/>
    <property type="project" value="UniProtKB-KW"/>
</dbReference>
<dbReference type="GO" id="GO:0003677">
    <property type="term" value="F:DNA binding"/>
    <property type="evidence" value="ECO:0007669"/>
    <property type="project" value="UniProtKB-KW"/>
</dbReference>
<dbReference type="CDD" id="cd17992">
    <property type="entry name" value="DEXHc_RecG"/>
    <property type="match status" value="1"/>
</dbReference>
<organism evidence="11">
    <name type="scientific">freshwater metagenome</name>
    <dbReference type="NCBI Taxonomy" id="449393"/>
    <lineage>
        <taxon>unclassified sequences</taxon>
        <taxon>metagenomes</taxon>
        <taxon>ecological metagenomes</taxon>
    </lineage>
</organism>
<reference evidence="11" key="1">
    <citation type="submission" date="2020-05" db="EMBL/GenBank/DDBJ databases">
        <authorList>
            <person name="Chiriac C."/>
            <person name="Salcher M."/>
            <person name="Ghai R."/>
            <person name="Kavagutti S V."/>
        </authorList>
    </citation>
    <scope>NUCLEOTIDE SEQUENCE</scope>
</reference>
<dbReference type="Pfam" id="PF19833">
    <property type="entry name" value="RecG_dom3_C"/>
    <property type="match status" value="1"/>
</dbReference>
<evidence type="ECO:0000256" key="8">
    <source>
        <dbReference type="SAM" id="MobiDB-lite"/>
    </source>
</evidence>
<evidence type="ECO:0000256" key="3">
    <source>
        <dbReference type="ARBA" id="ARBA00022801"/>
    </source>
</evidence>
<dbReference type="InterPro" id="IPR027417">
    <property type="entry name" value="P-loop_NTPase"/>
</dbReference>
<dbReference type="GO" id="GO:0006281">
    <property type="term" value="P:DNA repair"/>
    <property type="evidence" value="ECO:0007669"/>
    <property type="project" value="UniProtKB-KW"/>
</dbReference>
<protein>
    <submittedName>
        <fullName evidence="11">Unannotated protein</fullName>
    </submittedName>
</protein>
<keyword evidence="6" id="KW-0238">DNA-binding</keyword>
<dbReference type="GO" id="GO:0003678">
    <property type="term" value="F:DNA helicase activity"/>
    <property type="evidence" value="ECO:0007669"/>
    <property type="project" value="TreeGrafter"/>
</dbReference>
<dbReference type="InterPro" id="IPR047112">
    <property type="entry name" value="RecG/Mfd"/>
</dbReference>
<feature type="domain" description="Helicase ATP-binding" evidence="9">
    <location>
        <begin position="68"/>
        <end position="243"/>
    </location>
</feature>
<dbReference type="PROSITE" id="PS51194">
    <property type="entry name" value="HELICASE_CTER"/>
    <property type="match status" value="1"/>
</dbReference>
<feature type="region of interest" description="Disordered" evidence="8">
    <location>
        <begin position="298"/>
        <end position="323"/>
    </location>
</feature>
<dbReference type="InterPro" id="IPR001650">
    <property type="entry name" value="Helicase_C-like"/>
</dbReference>
<dbReference type="AlphaFoldDB" id="A0A6J7P401"/>
<accession>A0A6J7P401</accession>
<dbReference type="PROSITE" id="PS51192">
    <property type="entry name" value="HELICASE_ATP_BIND_1"/>
    <property type="match status" value="1"/>
</dbReference>
<keyword evidence="5" id="KW-0067">ATP-binding</keyword>
<keyword evidence="2" id="KW-0227">DNA damage</keyword>